<keyword evidence="3" id="KW-0547">Nucleotide-binding</keyword>
<dbReference type="RefSeq" id="WP_256547198.1">
    <property type="nucleotide sequence ID" value="NZ_CP101809.1"/>
</dbReference>
<organism evidence="7 8">
    <name type="scientific">Mycoplasmoides fastidiosum</name>
    <dbReference type="NCBI Taxonomy" id="92758"/>
    <lineage>
        <taxon>Bacteria</taxon>
        <taxon>Bacillati</taxon>
        <taxon>Mycoplasmatota</taxon>
        <taxon>Mycoplasmoidales</taxon>
        <taxon>Mycoplasmoidaceae</taxon>
        <taxon>Mycoplasmoides</taxon>
    </lineage>
</organism>
<comment type="caution">
    <text evidence="7">The sequence shown here is derived from an EMBL/GenBank/DDBJ whole genome shotgun (WGS) entry which is preliminary data.</text>
</comment>
<accession>A0ABU0LZK2</accession>
<dbReference type="Gene3D" id="3.40.1190.20">
    <property type="match status" value="1"/>
</dbReference>
<reference evidence="7" key="1">
    <citation type="submission" date="2023-07" db="EMBL/GenBank/DDBJ databases">
        <title>Genomic Encyclopedia of Type Strains, Phase IV (KMG-IV): sequencing the most valuable type-strain genomes for metagenomic binning, comparative biology and taxonomic classification.</title>
        <authorList>
            <person name="Goeker M."/>
        </authorList>
    </citation>
    <scope>NUCLEOTIDE SEQUENCE [LARGE SCALE GENOMIC DNA]</scope>
    <source>
        <strain evidence="7">DSM 21204</strain>
    </source>
</reference>
<evidence type="ECO:0000256" key="1">
    <source>
        <dbReference type="ARBA" id="ARBA00010688"/>
    </source>
</evidence>
<dbReference type="PANTHER" id="PTHR43085">
    <property type="entry name" value="HEXOKINASE FAMILY MEMBER"/>
    <property type="match status" value="1"/>
</dbReference>
<evidence type="ECO:0000256" key="4">
    <source>
        <dbReference type="ARBA" id="ARBA00022777"/>
    </source>
</evidence>
<dbReference type="EMBL" id="JAUSWO010000001">
    <property type="protein sequence ID" value="MDQ0514113.1"/>
    <property type="molecule type" value="Genomic_DNA"/>
</dbReference>
<evidence type="ECO:0000256" key="5">
    <source>
        <dbReference type="ARBA" id="ARBA00022840"/>
    </source>
</evidence>
<evidence type="ECO:0000259" key="6">
    <source>
        <dbReference type="Pfam" id="PF00294"/>
    </source>
</evidence>
<gene>
    <name evidence="7" type="ORF">J2Z62_000551</name>
</gene>
<dbReference type="PANTHER" id="PTHR43085:SF49">
    <property type="entry name" value="5-DEHYDRO-2-DEOXYGLUCONOKINASE"/>
    <property type="match status" value="1"/>
</dbReference>
<dbReference type="SUPFAM" id="SSF53613">
    <property type="entry name" value="Ribokinase-like"/>
    <property type="match status" value="1"/>
</dbReference>
<dbReference type="InterPro" id="IPR011611">
    <property type="entry name" value="PfkB_dom"/>
</dbReference>
<protein>
    <submittedName>
        <fullName evidence="7">5-dehydro-2-deoxygluconokinase</fullName>
        <ecNumber evidence="7">2.7.1.92</ecNumber>
    </submittedName>
</protein>
<keyword evidence="5" id="KW-0067">ATP-binding</keyword>
<dbReference type="InterPro" id="IPR023314">
    <property type="entry name" value="Myo_inos_IolC-like_sf"/>
</dbReference>
<dbReference type="GO" id="GO:0047590">
    <property type="term" value="F:5-dehydro-2-deoxygluconokinase activity"/>
    <property type="evidence" value="ECO:0007669"/>
    <property type="project" value="UniProtKB-EC"/>
</dbReference>
<proteinExistence type="inferred from homology"/>
<comment type="similarity">
    <text evidence="1">Belongs to the carbohydrate kinase PfkB family.</text>
</comment>
<sequence>MFQPTTKDLDFVLIGRITIDFNPQDYYNSLDQLNFFQKYIGGSTGNTAIGLHRNQQKVVLVTKVGADGFGQTIRHFLASEQMNSQYVMTDPVHPTGLTFTEMLSPEQSRILMYRTEVADLYLHPDEIDPDLIARSKYLLISGTALSSSPSREAVLKAVLIAKQTKTKVIFDIDYRPYNWVDQATVCTYYQLVATQADLLIGSQEELSFCSQFTRINLEPFDSKTVAEYWLQTAELVIIKNGKKGSECFSRTQYYHVGIIPVTMLKGYGGGDAYASYFLTFYNQNPQDLQTALIYASAAASYMVQSHSSFNHPYLTELKAWIDEHTNHDPEQLILTHQEY</sequence>
<evidence type="ECO:0000256" key="3">
    <source>
        <dbReference type="ARBA" id="ARBA00022741"/>
    </source>
</evidence>
<dbReference type="InterPro" id="IPR050306">
    <property type="entry name" value="PfkB_Carbo_kinase"/>
</dbReference>
<evidence type="ECO:0000313" key="7">
    <source>
        <dbReference type="EMBL" id="MDQ0514113.1"/>
    </source>
</evidence>
<dbReference type="InterPro" id="IPR029056">
    <property type="entry name" value="Ribokinase-like"/>
</dbReference>
<dbReference type="CDD" id="cd01166">
    <property type="entry name" value="KdgK"/>
    <property type="match status" value="1"/>
</dbReference>
<dbReference type="Proteomes" id="UP001240643">
    <property type="component" value="Unassembled WGS sequence"/>
</dbReference>
<evidence type="ECO:0000256" key="2">
    <source>
        <dbReference type="ARBA" id="ARBA00022679"/>
    </source>
</evidence>
<feature type="domain" description="Carbohydrate kinase PfkB" evidence="6">
    <location>
        <begin position="11"/>
        <end position="308"/>
    </location>
</feature>
<dbReference type="Pfam" id="PF00294">
    <property type="entry name" value="PfkB"/>
    <property type="match status" value="1"/>
</dbReference>
<evidence type="ECO:0000313" key="8">
    <source>
        <dbReference type="Proteomes" id="UP001240643"/>
    </source>
</evidence>
<keyword evidence="8" id="KW-1185">Reference proteome</keyword>
<name>A0ABU0LZK2_9BACT</name>
<keyword evidence="4" id="KW-0418">Kinase</keyword>
<dbReference type="Gene3D" id="2.20.150.10">
    <property type="entry name" value="putative 5-dehydro-2- deoxygluconokinase"/>
    <property type="match status" value="1"/>
</dbReference>
<keyword evidence="2 7" id="KW-0808">Transferase</keyword>
<dbReference type="EC" id="2.7.1.92" evidence="7"/>